<proteinExistence type="predicted"/>
<accession>A0ABV7H9L5</accession>
<dbReference type="EMBL" id="JBHRTI010000010">
    <property type="protein sequence ID" value="MFC3149228.1"/>
    <property type="molecule type" value="Genomic_DNA"/>
</dbReference>
<organism evidence="3 4">
    <name type="scientific">Piscinibacterium candidicorallinum</name>
    <dbReference type="NCBI Taxonomy" id="1793872"/>
    <lineage>
        <taxon>Bacteria</taxon>
        <taxon>Pseudomonadati</taxon>
        <taxon>Pseudomonadota</taxon>
        <taxon>Betaproteobacteria</taxon>
        <taxon>Burkholderiales</taxon>
        <taxon>Piscinibacterium</taxon>
    </lineage>
</organism>
<feature type="transmembrane region" description="Helical" evidence="2">
    <location>
        <begin position="67"/>
        <end position="85"/>
    </location>
</feature>
<dbReference type="Pfam" id="PF10003">
    <property type="entry name" value="DUF2244"/>
    <property type="match status" value="1"/>
</dbReference>
<comment type="caution">
    <text evidence="3">The sequence shown here is derived from an EMBL/GenBank/DDBJ whole genome shotgun (WGS) entry which is preliminary data.</text>
</comment>
<gene>
    <name evidence="3" type="ORF">ACFOEN_16520</name>
</gene>
<feature type="region of interest" description="Disordered" evidence="1">
    <location>
        <begin position="1"/>
        <end position="22"/>
    </location>
</feature>
<feature type="transmembrane region" description="Helical" evidence="2">
    <location>
        <begin position="40"/>
        <end position="61"/>
    </location>
</feature>
<evidence type="ECO:0000256" key="1">
    <source>
        <dbReference type="SAM" id="MobiDB-lite"/>
    </source>
</evidence>
<dbReference type="RefSeq" id="WP_377305828.1">
    <property type="nucleotide sequence ID" value="NZ_CP180191.1"/>
</dbReference>
<dbReference type="InterPro" id="IPR019253">
    <property type="entry name" value="DUF2244_TM"/>
</dbReference>
<evidence type="ECO:0000313" key="4">
    <source>
        <dbReference type="Proteomes" id="UP001595556"/>
    </source>
</evidence>
<keyword evidence="2" id="KW-1133">Transmembrane helix</keyword>
<sequence length="175" mass="19735">MAQTVEMPPRVSDPQDSAQAPVGRVSRWELRRNVSMSPRALAAVLGSMVLLSLVIAVWFWIAGAPFVLLFAGIELLAVCMAFVVYSRHALDGETVSLEGDEVVVQVRRSRSVTERRFKRLWVRVQEDRVQDAGLVPRYRLQLGLHADWVEVGRYLSEPRKAQFAHELRVALAATR</sequence>
<dbReference type="Proteomes" id="UP001595556">
    <property type="component" value="Unassembled WGS sequence"/>
</dbReference>
<keyword evidence="4" id="KW-1185">Reference proteome</keyword>
<evidence type="ECO:0000313" key="3">
    <source>
        <dbReference type="EMBL" id="MFC3149228.1"/>
    </source>
</evidence>
<keyword evidence="2" id="KW-0812">Transmembrane</keyword>
<evidence type="ECO:0000256" key="2">
    <source>
        <dbReference type="SAM" id="Phobius"/>
    </source>
</evidence>
<protein>
    <submittedName>
        <fullName evidence="3">DUF2244 domain-containing protein</fullName>
    </submittedName>
</protein>
<name>A0ABV7H9L5_9BURK</name>
<reference evidence="4" key="1">
    <citation type="journal article" date="2019" name="Int. J. Syst. Evol. Microbiol.">
        <title>The Global Catalogue of Microorganisms (GCM) 10K type strain sequencing project: providing services to taxonomists for standard genome sequencing and annotation.</title>
        <authorList>
            <consortium name="The Broad Institute Genomics Platform"/>
            <consortium name="The Broad Institute Genome Sequencing Center for Infectious Disease"/>
            <person name="Wu L."/>
            <person name="Ma J."/>
        </authorList>
    </citation>
    <scope>NUCLEOTIDE SEQUENCE [LARGE SCALE GENOMIC DNA]</scope>
    <source>
        <strain evidence="4">KCTC 52168</strain>
    </source>
</reference>
<keyword evidence="2" id="KW-0472">Membrane</keyword>